<evidence type="ECO:0000256" key="12">
    <source>
        <dbReference type="PIRNR" id="PIRNR006621"/>
    </source>
</evidence>
<dbReference type="GO" id="GO:0050660">
    <property type="term" value="F:flavin adenine dinucleotide binding"/>
    <property type="evidence" value="ECO:0007669"/>
    <property type="project" value="InterPro"/>
</dbReference>
<evidence type="ECO:0000256" key="6">
    <source>
        <dbReference type="ARBA" id="ARBA00022694"/>
    </source>
</evidence>
<evidence type="ECO:0000256" key="10">
    <source>
        <dbReference type="ARBA" id="ARBA00048205"/>
    </source>
</evidence>
<evidence type="ECO:0000256" key="2">
    <source>
        <dbReference type="ARBA" id="ARBA00002790"/>
    </source>
</evidence>
<keyword evidence="4 12" id="KW-0285">Flavoprotein</keyword>
<keyword evidence="8" id="KW-0694">RNA-binding</keyword>
<keyword evidence="9 12" id="KW-0560">Oxidoreductase</keyword>
<dbReference type="Pfam" id="PF01207">
    <property type="entry name" value="Dus"/>
    <property type="match status" value="1"/>
</dbReference>
<dbReference type="InterPro" id="IPR035587">
    <property type="entry name" value="DUS-like_FMN-bd"/>
</dbReference>
<reference evidence="16 17" key="2">
    <citation type="journal article" date="2010" name="Stand. Genomic Sci.">
        <title>Complete genome sequence of Syntrophothermus lipocalidus type strain (TGB-C1).</title>
        <authorList>
            <person name="Djao O.D."/>
            <person name="Zhang X."/>
            <person name="Lucas S."/>
            <person name="Lapidus A."/>
            <person name="Del Rio T.G."/>
            <person name="Nolan M."/>
            <person name="Tice H."/>
            <person name="Cheng J.F."/>
            <person name="Han C."/>
            <person name="Tapia R."/>
            <person name="Goodwin L."/>
            <person name="Pitluck S."/>
            <person name="Liolios K."/>
            <person name="Ivanova N."/>
            <person name="Mavromatis K."/>
            <person name="Mikhailova N."/>
            <person name="Ovchinnikova G."/>
            <person name="Pati A."/>
            <person name="Brambilla E."/>
            <person name="Chen A."/>
            <person name="Palaniappan K."/>
            <person name="Land M."/>
            <person name="Hauser L."/>
            <person name="Chang Y.J."/>
            <person name="Jeffries C.D."/>
            <person name="Rohde M."/>
            <person name="Sikorski J."/>
            <person name="Spring S."/>
            <person name="Goker M."/>
            <person name="Detter J.C."/>
            <person name="Woyke T."/>
            <person name="Bristow J."/>
            <person name="Eisen J.A."/>
            <person name="Markowitz V."/>
            <person name="Hugenholtz P."/>
            <person name="Kyrpides N.C."/>
            <person name="Klenk H.P."/>
        </authorList>
    </citation>
    <scope>NUCLEOTIDE SEQUENCE [LARGE SCALE GENOMIC DNA]</scope>
    <source>
        <strain evidence="17">DSM 12680 / TGB-C1</strain>
    </source>
</reference>
<dbReference type="InterPro" id="IPR004652">
    <property type="entry name" value="DusB-like"/>
</dbReference>
<evidence type="ECO:0000256" key="5">
    <source>
        <dbReference type="ARBA" id="ARBA00022643"/>
    </source>
</evidence>
<proteinExistence type="inferred from homology"/>
<feature type="domain" description="DUS-like FMN-binding" evidence="15">
    <location>
        <begin position="15"/>
        <end position="314"/>
    </location>
</feature>
<dbReference type="STRING" id="643648.Slip_0145"/>
<evidence type="ECO:0000313" key="16">
    <source>
        <dbReference type="EMBL" id="ADI00945.1"/>
    </source>
</evidence>
<evidence type="ECO:0000256" key="14">
    <source>
        <dbReference type="PIRSR" id="PIRSR006621-2"/>
    </source>
</evidence>
<name>D7CJ56_SYNLT</name>
<dbReference type="SUPFAM" id="SSF51395">
    <property type="entry name" value="FMN-linked oxidoreductases"/>
    <property type="match status" value="1"/>
</dbReference>
<protein>
    <recommendedName>
        <fullName evidence="12">tRNA-dihydrouridine synthase</fullName>
        <ecNumber evidence="12">1.3.1.-</ecNumber>
    </recommendedName>
</protein>
<dbReference type="CDD" id="cd02801">
    <property type="entry name" value="DUS_like_FMN"/>
    <property type="match status" value="1"/>
</dbReference>
<dbReference type="EC" id="1.3.1.-" evidence="12"/>
<dbReference type="Gene3D" id="3.20.20.70">
    <property type="entry name" value="Aldolase class I"/>
    <property type="match status" value="1"/>
</dbReference>
<dbReference type="PANTHER" id="PTHR45846:SF1">
    <property type="entry name" value="TRNA-DIHYDROURIDINE(47) SYNTHASE [NAD(P)(+)]-LIKE"/>
    <property type="match status" value="1"/>
</dbReference>
<dbReference type="GO" id="GO:0017150">
    <property type="term" value="F:tRNA dihydrouridine synthase activity"/>
    <property type="evidence" value="ECO:0007669"/>
    <property type="project" value="InterPro"/>
</dbReference>
<sequence length="329" mass="36089">MFEIGSVSIENRLLAAPMAGFTDKAFRIILKNHGAGLVATEMISAQALVYGQEKTMFMLDLSGEEPPVAVQLFGSDPRIIAQAARIAADRGAHIIDINMGCPTPRIVKNGEGAALMRDPNRAVRIVEAVVKAVSVPVTVKMRSGWDENSINCCQIAVLAEEAGAHAVTVHPRTREQLFSGKADWSLIRAVKQVVKIPVIGNGDVTSPQKARQMLEETGCDAVMIGRGCLGNPFIFRRTLQYLETGEIPPEPTAEERINVARQHLVLACRFKGETKAVLEMRKHLGWYIKGLPHATAVRARMNQARTLSEIEAILEGLSHRLTQMYPDEH</sequence>
<feature type="binding site" evidence="14">
    <location>
        <position position="170"/>
    </location>
    <ligand>
        <name>FMN</name>
        <dbReference type="ChEBI" id="CHEBI:58210"/>
    </ligand>
</feature>
<evidence type="ECO:0000256" key="3">
    <source>
        <dbReference type="ARBA" id="ARBA00022555"/>
    </source>
</evidence>
<dbReference type="PIRSF" id="PIRSF006621">
    <property type="entry name" value="Dus"/>
    <property type="match status" value="1"/>
</dbReference>
<dbReference type="EMBL" id="CP002048">
    <property type="protein sequence ID" value="ADI00945.1"/>
    <property type="molecule type" value="Genomic_DNA"/>
</dbReference>
<feature type="active site" description="Proton donor" evidence="13">
    <location>
        <position position="101"/>
    </location>
</feature>
<evidence type="ECO:0000256" key="11">
    <source>
        <dbReference type="ARBA" id="ARBA00048802"/>
    </source>
</evidence>
<gene>
    <name evidence="16" type="ordered locus">Slip_0145</name>
</gene>
<keyword evidence="3" id="KW-0820">tRNA-binding</keyword>
<feature type="binding site" evidence="14">
    <location>
        <position position="140"/>
    </location>
    <ligand>
        <name>FMN</name>
        <dbReference type="ChEBI" id="CHEBI:58210"/>
    </ligand>
</feature>
<keyword evidence="14" id="KW-0547">Nucleotide-binding</keyword>
<accession>D7CJ56</accession>
<comment type="similarity">
    <text evidence="12">Belongs to the dus family.</text>
</comment>
<keyword evidence="17" id="KW-1185">Reference proteome</keyword>
<dbReference type="GO" id="GO:0000049">
    <property type="term" value="F:tRNA binding"/>
    <property type="evidence" value="ECO:0007669"/>
    <property type="project" value="UniProtKB-KW"/>
</dbReference>
<dbReference type="HOGENOM" id="CLU_013299_0_3_9"/>
<dbReference type="PANTHER" id="PTHR45846">
    <property type="entry name" value="TRNA-DIHYDROURIDINE(47) SYNTHASE [NAD(P)(+)]-LIKE"/>
    <property type="match status" value="1"/>
</dbReference>
<dbReference type="Gene3D" id="1.10.1200.80">
    <property type="entry name" value="Putative flavin oxidoreducatase, domain 2"/>
    <property type="match status" value="1"/>
</dbReference>
<reference evidence="17" key="1">
    <citation type="journal article" date="2010" name="Stand. Genomic Sci.">
        <title>Complete genome sequence of Syntrophothermus lipocalidus type strain (TGB-C1T).</title>
        <authorList>
            <consortium name="US DOE Joint Genome Institute (JGI-PGF)"/>
            <person name="Djao O."/>
            <person name="Zhang X."/>
            <person name="Lucas S."/>
            <person name="Lapidus A."/>
            <person name="Glavina Del Rio T."/>
            <person name="Nolan M."/>
            <person name="Tice H."/>
            <person name="Cheng J."/>
            <person name="Han C."/>
            <person name="Tapia R."/>
            <person name="Goodwin L."/>
            <person name="Pitluck S."/>
            <person name="Liolios K."/>
            <person name="Ivanova N."/>
            <person name="Mavromatis K."/>
            <person name="Mikhailova N."/>
            <person name="Ovchinnikova G."/>
            <person name="Pati A."/>
            <person name="Brambilla E."/>
            <person name="Chen A."/>
            <person name="Palaniappan K."/>
            <person name="Land M."/>
            <person name="Hauser L."/>
            <person name="Chang Y."/>
            <person name="Jeffries C."/>
            <person name="Rohde M."/>
            <person name="Sikorski J."/>
            <person name="Spring S."/>
            <person name="Goker M."/>
            <person name="Detter J."/>
            <person name="Woyke T."/>
            <person name="Bristow J."/>
            <person name="Eisen J."/>
            <person name="Markowitz V."/>
            <person name="Hugenholtz P."/>
            <person name="Kyrpides N."/>
            <person name="Klenk H."/>
        </authorList>
    </citation>
    <scope>NUCLEOTIDE SEQUENCE [LARGE SCALE GENOMIC DNA]</scope>
    <source>
        <strain evidence="17">DSM 12680 / TGB-C1</strain>
    </source>
</reference>
<evidence type="ECO:0000256" key="13">
    <source>
        <dbReference type="PIRSR" id="PIRSR006621-1"/>
    </source>
</evidence>
<evidence type="ECO:0000256" key="4">
    <source>
        <dbReference type="ARBA" id="ARBA00022630"/>
    </source>
</evidence>
<feature type="binding site" evidence="14">
    <location>
        <position position="71"/>
    </location>
    <ligand>
        <name>FMN</name>
        <dbReference type="ChEBI" id="CHEBI:58210"/>
    </ligand>
</feature>
<dbReference type="Proteomes" id="UP000000378">
    <property type="component" value="Chromosome"/>
</dbReference>
<organism evidence="16 17">
    <name type="scientific">Syntrophothermus lipocalidus (strain DSM 12680 / TGB-C1)</name>
    <dbReference type="NCBI Taxonomy" id="643648"/>
    <lineage>
        <taxon>Bacteria</taxon>
        <taxon>Bacillati</taxon>
        <taxon>Bacillota</taxon>
        <taxon>Clostridia</taxon>
        <taxon>Eubacteriales</taxon>
        <taxon>Syntrophomonadaceae</taxon>
        <taxon>Syntrophothermus</taxon>
    </lineage>
</organism>
<comment type="cofactor">
    <cofactor evidence="1 12 14">
        <name>FMN</name>
        <dbReference type="ChEBI" id="CHEBI:58210"/>
    </cofactor>
</comment>
<dbReference type="OrthoDB" id="9764501at2"/>
<dbReference type="PROSITE" id="PS01136">
    <property type="entry name" value="UPF0034"/>
    <property type="match status" value="1"/>
</dbReference>
<evidence type="ECO:0000256" key="8">
    <source>
        <dbReference type="ARBA" id="ARBA00022884"/>
    </source>
</evidence>
<dbReference type="eggNOG" id="COG0042">
    <property type="taxonomic scope" value="Bacteria"/>
</dbReference>
<dbReference type="InterPro" id="IPR013785">
    <property type="entry name" value="Aldolase_TIM"/>
</dbReference>
<keyword evidence="5 12" id="KW-0288">FMN</keyword>
<evidence type="ECO:0000259" key="15">
    <source>
        <dbReference type="Pfam" id="PF01207"/>
    </source>
</evidence>
<feature type="binding site" evidence="14">
    <location>
        <begin position="225"/>
        <end position="226"/>
    </location>
    <ligand>
        <name>FMN</name>
        <dbReference type="ChEBI" id="CHEBI:58210"/>
    </ligand>
</feature>
<evidence type="ECO:0000256" key="7">
    <source>
        <dbReference type="ARBA" id="ARBA00022857"/>
    </source>
</evidence>
<dbReference type="InterPro" id="IPR001269">
    <property type="entry name" value="DUS_fam"/>
</dbReference>
<dbReference type="InterPro" id="IPR018517">
    <property type="entry name" value="tRNA_hU_synthase_CS"/>
</dbReference>
<comment type="catalytic activity">
    <reaction evidence="10">
        <text>a 5,6-dihydrouridine in tRNA + NADP(+) = a uridine in tRNA + NADPH + H(+)</text>
        <dbReference type="Rhea" id="RHEA:23624"/>
        <dbReference type="Rhea" id="RHEA-COMP:13339"/>
        <dbReference type="Rhea" id="RHEA-COMP:13887"/>
        <dbReference type="ChEBI" id="CHEBI:15378"/>
        <dbReference type="ChEBI" id="CHEBI:57783"/>
        <dbReference type="ChEBI" id="CHEBI:58349"/>
        <dbReference type="ChEBI" id="CHEBI:65315"/>
        <dbReference type="ChEBI" id="CHEBI:74443"/>
    </reaction>
</comment>
<comment type="catalytic activity">
    <reaction evidence="11">
        <text>a 5,6-dihydrouridine in tRNA + NAD(+) = a uridine in tRNA + NADH + H(+)</text>
        <dbReference type="Rhea" id="RHEA:54452"/>
        <dbReference type="Rhea" id="RHEA-COMP:13339"/>
        <dbReference type="Rhea" id="RHEA-COMP:13887"/>
        <dbReference type="ChEBI" id="CHEBI:15378"/>
        <dbReference type="ChEBI" id="CHEBI:57540"/>
        <dbReference type="ChEBI" id="CHEBI:57945"/>
        <dbReference type="ChEBI" id="CHEBI:65315"/>
        <dbReference type="ChEBI" id="CHEBI:74443"/>
    </reaction>
</comment>
<dbReference type="InterPro" id="IPR024036">
    <property type="entry name" value="tRNA-dHydroUridine_Synthase_C"/>
</dbReference>
<dbReference type="KEGG" id="slp:Slip_0145"/>
<evidence type="ECO:0000256" key="1">
    <source>
        <dbReference type="ARBA" id="ARBA00001917"/>
    </source>
</evidence>
<dbReference type="RefSeq" id="WP_013174349.1">
    <property type="nucleotide sequence ID" value="NC_014220.1"/>
</dbReference>
<dbReference type="AlphaFoldDB" id="D7CJ56"/>
<keyword evidence="6 12" id="KW-0819">tRNA processing</keyword>
<comment type="function">
    <text evidence="2 12">Catalyzes the synthesis of 5,6-dihydrouridine (D), a modified base found in the D-loop of most tRNAs, via the reduction of the C5-C6 double bond in target uridines.</text>
</comment>
<feature type="binding site" evidence="14">
    <location>
        <begin position="17"/>
        <end position="19"/>
    </location>
    <ligand>
        <name>FMN</name>
        <dbReference type="ChEBI" id="CHEBI:58210"/>
    </ligand>
</feature>
<keyword evidence="7" id="KW-0521">NADP</keyword>
<evidence type="ECO:0000256" key="9">
    <source>
        <dbReference type="ARBA" id="ARBA00023002"/>
    </source>
</evidence>
<evidence type="ECO:0000313" key="17">
    <source>
        <dbReference type="Proteomes" id="UP000000378"/>
    </source>
</evidence>
<dbReference type="NCBIfam" id="TIGR00737">
    <property type="entry name" value="nifR3_yhdG"/>
    <property type="match status" value="1"/>
</dbReference>